<evidence type="ECO:0008006" key="3">
    <source>
        <dbReference type="Google" id="ProtNLM"/>
    </source>
</evidence>
<dbReference type="RefSeq" id="WP_320684662.1">
    <property type="nucleotide sequence ID" value="NZ_JAXBLV010000001.1"/>
</dbReference>
<comment type="caution">
    <text evidence="1">The sequence shown here is derived from an EMBL/GenBank/DDBJ whole genome shotgun (WGS) entry which is preliminary data.</text>
</comment>
<proteinExistence type="predicted"/>
<dbReference type="EMBL" id="JAXBLV010000001">
    <property type="protein sequence ID" value="MDY3557609.1"/>
    <property type="molecule type" value="Genomic_DNA"/>
</dbReference>
<evidence type="ECO:0000313" key="2">
    <source>
        <dbReference type="Proteomes" id="UP001272242"/>
    </source>
</evidence>
<name>A0ABU5EVF4_9BACT</name>
<accession>A0ABU5EVF4</accession>
<evidence type="ECO:0000313" key="1">
    <source>
        <dbReference type="EMBL" id="MDY3557609.1"/>
    </source>
</evidence>
<protein>
    <recommendedName>
        <fullName evidence="3">Arrestin-like N-terminal domain-containing protein</fullName>
    </recommendedName>
</protein>
<dbReference type="Proteomes" id="UP001272242">
    <property type="component" value="Unassembled WGS sequence"/>
</dbReference>
<reference evidence="2" key="1">
    <citation type="journal article" date="2023" name="Mar. Drugs">
        <title>Gemmata algarum, a Novel Planctomycete Isolated from an Algal Mat, Displays Antimicrobial Activity.</title>
        <authorList>
            <person name="Kumar G."/>
            <person name="Kallscheuer N."/>
            <person name="Kashif M."/>
            <person name="Ahamad S."/>
            <person name="Jagadeeshwari U."/>
            <person name="Pannikurungottu S."/>
            <person name="Haufschild T."/>
            <person name="Kabuu M."/>
            <person name="Sasikala C."/>
            <person name="Jogler C."/>
            <person name="Ramana C."/>
        </authorList>
    </citation>
    <scope>NUCLEOTIDE SEQUENCE [LARGE SCALE GENOMIC DNA]</scope>
    <source>
        <strain evidence="2">JC673</strain>
    </source>
</reference>
<gene>
    <name evidence="1" type="ORF">R5W23_000136</name>
</gene>
<organism evidence="1 2">
    <name type="scientific">Gemmata algarum</name>
    <dbReference type="NCBI Taxonomy" id="2975278"/>
    <lineage>
        <taxon>Bacteria</taxon>
        <taxon>Pseudomonadati</taxon>
        <taxon>Planctomycetota</taxon>
        <taxon>Planctomycetia</taxon>
        <taxon>Gemmatales</taxon>
        <taxon>Gemmataceae</taxon>
        <taxon>Gemmata</taxon>
    </lineage>
</organism>
<sequence length="182" mass="20797">MPAQFLPVGAIELYVRPRSRTSFDFLGTCTTPPEIHVRRFYIDLHCDKGGEVPWQKTGQGEQHVVTATINRLNVETWNSIRSNSSSPSVHTPKVGRFVLNVSDFELFFRHTLYTSPVVPLPPGMWTGRLYRSGTLLDWSESSEDRLKSITLMVECNPLYYKQAKEFVLYTEVPSDFPPVTLE</sequence>
<keyword evidence="2" id="KW-1185">Reference proteome</keyword>